<organism evidence="3 4">
    <name type="scientific">Reinekea blandensis MED297</name>
    <dbReference type="NCBI Taxonomy" id="314283"/>
    <lineage>
        <taxon>Bacteria</taxon>
        <taxon>Pseudomonadati</taxon>
        <taxon>Pseudomonadota</taxon>
        <taxon>Gammaproteobacteria</taxon>
        <taxon>Oceanospirillales</taxon>
        <taxon>Saccharospirillaceae</taxon>
        <taxon>Reinekea</taxon>
    </lineage>
</organism>
<gene>
    <name evidence="3" type="ORF">MED297_20037</name>
</gene>
<comment type="similarity">
    <text evidence="1">Belongs to the AHA1 family.</text>
</comment>
<dbReference type="RefSeq" id="WP_008044728.1">
    <property type="nucleotide sequence ID" value="NZ_CH724151.1"/>
</dbReference>
<dbReference type="OrthoDB" id="287565at2"/>
<evidence type="ECO:0000313" key="4">
    <source>
        <dbReference type="Proteomes" id="UP000005953"/>
    </source>
</evidence>
<dbReference type="AlphaFoldDB" id="A4B9B2"/>
<evidence type="ECO:0000256" key="1">
    <source>
        <dbReference type="ARBA" id="ARBA00006817"/>
    </source>
</evidence>
<dbReference type="Gene3D" id="3.30.530.20">
    <property type="match status" value="1"/>
</dbReference>
<evidence type="ECO:0000313" key="3">
    <source>
        <dbReference type="EMBL" id="EAR11213.1"/>
    </source>
</evidence>
<protein>
    <recommendedName>
        <fullName evidence="2">Activator of Hsp90 ATPase homologue 1/2-like C-terminal domain-containing protein</fullName>
    </recommendedName>
</protein>
<dbReference type="Proteomes" id="UP000005953">
    <property type="component" value="Unassembled WGS sequence"/>
</dbReference>
<keyword evidence="4" id="KW-1185">Reference proteome</keyword>
<dbReference type="HOGENOM" id="CLU_137245_0_0_6"/>
<dbReference type="Pfam" id="PF08327">
    <property type="entry name" value="AHSA1"/>
    <property type="match status" value="1"/>
</dbReference>
<comment type="caution">
    <text evidence="3">The sequence shown here is derived from an EMBL/GenBank/DDBJ whole genome shotgun (WGS) entry which is preliminary data.</text>
</comment>
<name>A4B9B2_9GAMM</name>
<dbReference type="SUPFAM" id="SSF55961">
    <property type="entry name" value="Bet v1-like"/>
    <property type="match status" value="1"/>
</dbReference>
<dbReference type="InterPro" id="IPR013538">
    <property type="entry name" value="ASHA1/2-like_C"/>
</dbReference>
<feature type="domain" description="Activator of Hsp90 ATPase homologue 1/2-like C-terminal" evidence="2">
    <location>
        <begin position="12"/>
        <end position="126"/>
    </location>
</feature>
<proteinExistence type="inferred from homology"/>
<dbReference type="STRING" id="314283.MED297_20037"/>
<reference evidence="3 4" key="1">
    <citation type="submission" date="2006-02" db="EMBL/GenBank/DDBJ databases">
        <authorList>
            <person name="Pinhassi J."/>
            <person name="Pedros-Alio C."/>
            <person name="Ferriera S."/>
            <person name="Johnson J."/>
            <person name="Kravitz S."/>
            <person name="Halpern A."/>
            <person name="Remington K."/>
            <person name="Beeson K."/>
            <person name="Tran B."/>
            <person name="Rogers Y.-H."/>
            <person name="Friedman R."/>
            <person name="Venter J.C."/>
        </authorList>
    </citation>
    <scope>NUCLEOTIDE SEQUENCE [LARGE SCALE GENOMIC DNA]</scope>
    <source>
        <strain evidence="3 4">MED297</strain>
    </source>
</reference>
<dbReference type="EMBL" id="AAOE01000001">
    <property type="protein sequence ID" value="EAR11213.1"/>
    <property type="molecule type" value="Genomic_DNA"/>
</dbReference>
<dbReference type="InterPro" id="IPR023393">
    <property type="entry name" value="START-like_dom_sf"/>
</dbReference>
<accession>A4B9B2</accession>
<sequence length="144" mass="17182">MTTLYHEIDVVASPERVWSLLTTRAGLNRWWPGEITIHDGDSWRFLHQDRDVPLIFRVVEEVPDQNLEWLCVQGEDDFHNTLVHWRIEVMDDRISLIAEHRDLRKSPAHLARLNTHWGTWMERIREQLHQDIATVDDDDLNAWT</sequence>
<evidence type="ECO:0000259" key="2">
    <source>
        <dbReference type="Pfam" id="PF08327"/>
    </source>
</evidence>